<feature type="compositionally biased region" description="Low complexity" evidence="1">
    <location>
        <begin position="128"/>
        <end position="139"/>
    </location>
</feature>
<evidence type="ECO:0000256" key="1">
    <source>
        <dbReference type="SAM" id="MobiDB-lite"/>
    </source>
</evidence>
<protein>
    <submittedName>
        <fullName evidence="2">Uncharacterized protein</fullName>
    </submittedName>
</protein>
<evidence type="ECO:0000313" key="2">
    <source>
        <dbReference type="EMBL" id="CAK7930429.1"/>
    </source>
</evidence>
<gene>
    <name evidence="2" type="ORF">PM001_LOCUS15579</name>
</gene>
<feature type="compositionally biased region" description="Basic and acidic residues" evidence="1">
    <location>
        <begin position="113"/>
        <end position="124"/>
    </location>
</feature>
<organism evidence="2 3">
    <name type="scientific">Peronospora matthiolae</name>
    <dbReference type="NCBI Taxonomy" id="2874970"/>
    <lineage>
        <taxon>Eukaryota</taxon>
        <taxon>Sar</taxon>
        <taxon>Stramenopiles</taxon>
        <taxon>Oomycota</taxon>
        <taxon>Peronosporomycetes</taxon>
        <taxon>Peronosporales</taxon>
        <taxon>Peronosporaceae</taxon>
        <taxon>Peronospora</taxon>
    </lineage>
</organism>
<sequence length="139" mass="15209">MEAASDSEWELVTEQDRTLAPLVVAAPSKDELKCSKDLSMVHNIYRGVQTSEIVDRLGQCNGNVLVVVNVLLEEIAEPLFTAKCRGSPVELAISIGAFRFRAYQKRNCNAPRHSKDGSDEHDNTDGESTTSSSSISPTR</sequence>
<proteinExistence type="predicted"/>
<dbReference type="AlphaFoldDB" id="A0AAV1U790"/>
<accession>A0AAV1U790</accession>
<feature type="region of interest" description="Disordered" evidence="1">
    <location>
        <begin position="109"/>
        <end position="139"/>
    </location>
</feature>
<name>A0AAV1U790_9STRA</name>
<reference evidence="2" key="1">
    <citation type="submission" date="2024-01" db="EMBL/GenBank/DDBJ databases">
        <authorList>
            <person name="Webb A."/>
        </authorList>
    </citation>
    <scope>NUCLEOTIDE SEQUENCE</scope>
    <source>
        <strain evidence="2">Pm1</strain>
    </source>
</reference>
<dbReference type="Proteomes" id="UP001162060">
    <property type="component" value="Unassembled WGS sequence"/>
</dbReference>
<evidence type="ECO:0000313" key="3">
    <source>
        <dbReference type="Proteomes" id="UP001162060"/>
    </source>
</evidence>
<comment type="caution">
    <text evidence="2">The sequence shown here is derived from an EMBL/GenBank/DDBJ whole genome shotgun (WGS) entry which is preliminary data.</text>
</comment>
<dbReference type="EMBL" id="CAKLBY020000167">
    <property type="protein sequence ID" value="CAK7930429.1"/>
    <property type="molecule type" value="Genomic_DNA"/>
</dbReference>